<evidence type="ECO:0000256" key="1">
    <source>
        <dbReference type="SAM" id="Phobius"/>
    </source>
</evidence>
<gene>
    <name evidence="2" type="ORF">A33O_06422</name>
</gene>
<evidence type="ECO:0000313" key="3">
    <source>
        <dbReference type="Proteomes" id="UP000004622"/>
    </source>
</evidence>
<feature type="transmembrane region" description="Helical" evidence="1">
    <location>
        <begin position="77"/>
        <end position="107"/>
    </location>
</feature>
<protein>
    <recommendedName>
        <fullName evidence="4">Tripartite tricarboxylate transporter TctB family protein</fullName>
    </recommendedName>
</protein>
<feature type="transmembrane region" description="Helical" evidence="1">
    <location>
        <begin position="36"/>
        <end position="57"/>
    </location>
</feature>
<organism evidence="2 3">
    <name type="scientific">Nitratireductor aquibiodomus RA22</name>
    <dbReference type="NCBI Taxonomy" id="1189611"/>
    <lineage>
        <taxon>Bacteria</taxon>
        <taxon>Pseudomonadati</taxon>
        <taxon>Pseudomonadota</taxon>
        <taxon>Alphaproteobacteria</taxon>
        <taxon>Hyphomicrobiales</taxon>
        <taxon>Phyllobacteriaceae</taxon>
        <taxon>Nitratireductor</taxon>
    </lineage>
</organism>
<keyword evidence="1" id="KW-0812">Transmembrane</keyword>
<feature type="transmembrane region" description="Helical" evidence="1">
    <location>
        <begin position="119"/>
        <end position="139"/>
    </location>
</feature>
<dbReference type="AlphaFoldDB" id="I5C2M3"/>
<sequence length="146" mass="15425">MDMTTRFPATHAALLGIVFATSGFILWSSVSASSSLNNLVVAVPVAAVLGILVLLVITGTIRKPVDESAKTGVWGDLFLLAGFAAFCFALTHIGFDVATFVFVWAGVVMSGGRGLWQPPLYAALFTVLLVKGFGSLFPYPMLTLVL</sequence>
<keyword evidence="1" id="KW-1133">Transmembrane helix</keyword>
<proteinExistence type="predicted"/>
<comment type="caution">
    <text evidence="2">The sequence shown here is derived from an EMBL/GenBank/DDBJ whole genome shotgun (WGS) entry which is preliminary data.</text>
</comment>
<dbReference type="EMBL" id="AJXZ01000014">
    <property type="protein sequence ID" value="EIM76075.1"/>
    <property type="molecule type" value="Genomic_DNA"/>
</dbReference>
<dbReference type="STRING" id="204799.GCA_001696575_01760"/>
<name>I5C2M3_9HYPH</name>
<evidence type="ECO:0000313" key="2">
    <source>
        <dbReference type="EMBL" id="EIM76075.1"/>
    </source>
</evidence>
<evidence type="ECO:0008006" key="4">
    <source>
        <dbReference type="Google" id="ProtNLM"/>
    </source>
</evidence>
<keyword evidence="1" id="KW-0472">Membrane</keyword>
<feature type="transmembrane region" description="Helical" evidence="1">
    <location>
        <begin position="12"/>
        <end position="30"/>
    </location>
</feature>
<accession>I5C2M3</accession>
<dbReference type="PATRIC" id="fig|1189611.3.peg.1309"/>
<dbReference type="Proteomes" id="UP000004622">
    <property type="component" value="Unassembled WGS sequence"/>
</dbReference>
<reference evidence="2 3" key="1">
    <citation type="journal article" date="2012" name="J. Bacteriol.">
        <title>Genome Sequence of Nitratireductor aquibiodomus Strain RA22.</title>
        <authorList>
            <person name="Singh A."/>
            <person name="Jangir P.K."/>
            <person name="Kumari C."/>
            <person name="Sharma R."/>
        </authorList>
    </citation>
    <scope>NUCLEOTIDE SEQUENCE [LARGE SCALE GENOMIC DNA]</scope>
    <source>
        <strain evidence="2 3">RA22</strain>
    </source>
</reference>